<dbReference type="InParanoid" id="A0A0H2R4S6"/>
<evidence type="ECO:0000313" key="3">
    <source>
        <dbReference type="Proteomes" id="UP000053477"/>
    </source>
</evidence>
<protein>
    <submittedName>
        <fullName evidence="2">Uncharacterized protein</fullName>
    </submittedName>
</protein>
<feature type="compositionally biased region" description="Low complexity" evidence="1">
    <location>
        <begin position="26"/>
        <end position="48"/>
    </location>
</feature>
<dbReference type="EMBL" id="KQ086180">
    <property type="protein sequence ID" value="KLO06800.1"/>
    <property type="molecule type" value="Genomic_DNA"/>
</dbReference>
<sequence length="148" mass="16527">MSGWLLSSNFLQRSVNSPSETYKSRPFSPSSLITTSPSTTTYTEPSVPCHHHSSSSAEGTIDDMIRLRRFDRAPSTNRLNANMRIAVTVSSRRVKAAMVDAKWDDSSPCIPGLSSLRGGRLCHSPLRYLNLHASWHSHSRVSEPWQSR</sequence>
<reference evidence="2 3" key="1">
    <citation type="submission" date="2015-04" db="EMBL/GenBank/DDBJ databases">
        <title>Complete genome sequence of Schizopora paradoxa KUC8140, a cosmopolitan wood degrader in East Asia.</title>
        <authorList>
            <consortium name="DOE Joint Genome Institute"/>
            <person name="Min B."/>
            <person name="Park H."/>
            <person name="Jang Y."/>
            <person name="Kim J.-J."/>
            <person name="Kim K.H."/>
            <person name="Pangilinan J."/>
            <person name="Lipzen A."/>
            <person name="Riley R."/>
            <person name="Grigoriev I.V."/>
            <person name="Spatafora J.W."/>
            <person name="Choi I.-G."/>
        </authorList>
    </citation>
    <scope>NUCLEOTIDE SEQUENCE [LARGE SCALE GENOMIC DNA]</scope>
    <source>
        <strain evidence="2 3">KUC8140</strain>
    </source>
</reference>
<proteinExistence type="predicted"/>
<evidence type="ECO:0000313" key="2">
    <source>
        <dbReference type="EMBL" id="KLO06800.1"/>
    </source>
</evidence>
<organism evidence="2 3">
    <name type="scientific">Schizopora paradoxa</name>
    <dbReference type="NCBI Taxonomy" id="27342"/>
    <lineage>
        <taxon>Eukaryota</taxon>
        <taxon>Fungi</taxon>
        <taxon>Dikarya</taxon>
        <taxon>Basidiomycota</taxon>
        <taxon>Agaricomycotina</taxon>
        <taxon>Agaricomycetes</taxon>
        <taxon>Hymenochaetales</taxon>
        <taxon>Schizoporaceae</taxon>
        <taxon>Schizopora</taxon>
    </lineage>
</organism>
<evidence type="ECO:0000256" key="1">
    <source>
        <dbReference type="SAM" id="MobiDB-lite"/>
    </source>
</evidence>
<feature type="region of interest" description="Disordered" evidence="1">
    <location>
        <begin position="16"/>
        <end position="58"/>
    </location>
</feature>
<gene>
    <name evidence="2" type="ORF">SCHPADRAFT_945797</name>
</gene>
<name>A0A0H2R4S6_9AGAM</name>
<keyword evidence="3" id="KW-1185">Reference proteome</keyword>
<accession>A0A0H2R4S6</accession>
<dbReference type="Proteomes" id="UP000053477">
    <property type="component" value="Unassembled WGS sequence"/>
</dbReference>
<dbReference type="AlphaFoldDB" id="A0A0H2R4S6"/>